<keyword evidence="2" id="KW-1185">Reference proteome</keyword>
<proteinExistence type="predicted"/>
<dbReference type="OrthoDB" id="9974896at2"/>
<comment type="caution">
    <text evidence="1">The sequence shown here is derived from an EMBL/GenBank/DDBJ whole genome shotgun (WGS) entry which is preliminary data.</text>
</comment>
<organism evidence="1 2">
    <name type="scientific">Chitinophaga cymbidii</name>
    <dbReference type="NCBI Taxonomy" id="1096750"/>
    <lineage>
        <taxon>Bacteria</taxon>
        <taxon>Pseudomonadati</taxon>
        <taxon>Bacteroidota</taxon>
        <taxon>Chitinophagia</taxon>
        <taxon>Chitinophagales</taxon>
        <taxon>Chitinophagaceae</taxon>
        <taxon>Chitinophaga</taxon>
    </lineage>
</organism>
<sequence length="297" mass="32558">MRFSIYLLILACMLGCNRDDDAPAPAEGIIFSPLSQYQEAYPGQIVTFKFRAGAPEPVTGFKLRFKLPGSEEYVALPQYPDLTQDAHTFAGFQTFEYSMPPSATDTDAEVRIRFTATTASKDYEGEYVIRMLSNGMQNMKLYSDAAKTYFNFSALDLVSGSGAAANPDLVGVVHDSHFPLQDVTFSVLNGWTSGNGTTFKLTTAANYSKEPSTYEATYQAIAPEQELTSVTMTGGEPGSGTGYLSPNQCYIARTEREGVAHYIGMQVKRVPSPVINMINNTAVLDLANEYIQLEIKK</sequence>
<dbReference type="RefSeq" id="WP_146865211.1">
    <property type="nucleotide sequence ID" value="NZ_BKAU01000005.1"/>
</dbReference>
<evidence type="ECO:0000313" key="2">
    <source>
        <dbReference type="Proteomes" id="UP000321436"/>
    </source>
</evidence>
<accession>A0A512RPA7</accession>
<dbReference type="AlphaFoldDB" id="A0A512RPA7"/>
<dbReference type="Proteomes" id="UP000321436">
    <property type="component" value="Unassembled WGS sequence"/>
</dbReference>
<protein>
    <submittedName>
        <fullName evidence="1">Uncharacterized protein</fullName>
    </submittedName>
</protein>
<evidence type="ECO:0000313" key="1">
    <source>
        <dbReference type="EMBL" id="GEP97530.1"/>
    </source>
</evidence>
<name>A0A512RPA7_9BACT</name>
<dbReference type="EMBL" id="BKAU01000005">
    <property type="protein sequence ID" value="GEP97530.1"/>
    <property type="molecule type" value="Genomic_DNA"/>
</dbReference>
<reference evidence="1 2" key="1">
    <citation type="submission" date="2019-07" db="EMBL/GenBank/DDBJ databases">
        <title>Whole genome shotgun sequence of Chitinophaga cymbidii NBRC 109752.</title>
        <authorList>
            <person name="Hosoyama A."/>
            <person name="Uohara A."/>
            <person name="Ohji S."/>
            <person name="Ichikawa N."/>
        </authorList>
    </citation>
    <scope>NUCLEOTIDE SEQUENCE [LARGE SCALE GENOMIC DNA]</scope>
    <source>
        <strain evidence="1 2">NBRC 109752</strain>
    </source>
</reference>
<gene>
    <name evidence="1" type="ORF">CCY01nite_37900</name>
</gene>